<evidence type="ECO:0000259" key="11">
    <source>
        <dbReference type="PROSITE" id="PS51352"/>
    </source>
</evidence>
<dbReference type="SUPFAM" id="SSF52833">
    <property type="entry name" value="Thioredoxin-like"/>
    <property type="match status" value="1"/>
</dbReference>
<dbReference type="InterPro" id="IPR000866">
    <property type="entry name" value="AhpC/TSA"/>
</dbReference>
<keyword evidence="5 12" id="KW-0575">Peroxidase</keyword>
<keyword evidence="13" id="KW-1185">Reference proteome</keyword>
<dbReference type="Pfam" id="PF10417">
    <property type="entry name" value="1-cysPrx_C"/>
    <property type="match status" value="1"/>
</dbReference>
<dbReference type="RefSeq" id="WP_267310923.1">
    <property type="nucleotide sequence ID" value="NZ_JABXXV010000001.1"/>
</dbReference>
<comment type="caution">
    <text evidence="12">The sequence shown here is derived from an EMBL/GenBank/DDBJ whole genome shotgun (WGS) entry which is preliminary data.</text>
</comment>
<accession>A0ABX2P1N9</accession>
<dbReference type="Pfam" id="PF00578">
    <property type="entry name" value="AhpC-TSA"/>
    <property type="match status" value="1"/>
</dbReference>
<dbReference type="EC" id="1.11.1.26" evidence="3"/>
<keyword evidence="8" id="KW-0676">Redox-active center</keyword>
<evidence type="ECO:0000313" key="13">
    <source>
        <dbReference type="Proteomes" id="UP001516351"/>
    </source>
</evidence>
<dbReference type="PIRSF" id="PIRSF000239">
    <property type="entry name" value="AHPC"/>
    <property type="match status" value="1"/>
</dbReference>
<gene>
    <name evidence="12" type="ORF">HW542_00660</name>
</gene>
<comment type="subunit">
    <text evidence="2">Homodimer; disulfide-linked, upon oxidation. 5 homodimers assemble to form a ring-like decamer.</text>
</comment>
<evidence type="ECO:0000256" key="8">
    <source>
        <dbReference type="ARBA" id="ARBA00023284"/>
    </source>
</evidence>
<dbReference type="Gene3D" id="3.40.30.10">
    <property type="entry name" value="Glutaredoxin"/>
    <property type="match status" value="1"/>
</dbReference>
<name>A0ABX2P1N9_9PROT</name>
<dbReference type="GO" id="GO:0004601">
    <property type="term" value="F:peroxidase activity"/>
    <property type="evidence" value="ECO:0007669"/>
    <property type="project" value="UniProtKB-KW"/>
</dbReference>
<dbReference type="InterPro" id="IPR019479">
    <property type="entry name" value="Peroxiredoxin_C"/>
</dbReference>
<dbReference type="Proteomes" id="UP001516351">
    <property type="component" value="Unassembled WGS sequence"/>
</dbReference>
<comment type="catalytic activity">
    <reaction evidence="10">
        <text>a hydroperoxide + NADH + H(+) = an alcohol + NAD(+) + H2O</text>
        <dbReference type="Rhea" id="RHEA:62628"/>
        <dbReference type="ChEBI" id="CHEBI:15377"/>
        <dbReference type="ChEBI" id="CHEBI:15378"/>
        <dbReference type="ChEBI" id="CHEBI:30879"/>
        <dbReference type="ChEBI" id="CHEBI:35924"/>
        <dbReference type="ChEBI" id="CHEBI:57540"/>
        <dbReference type="ChEBI" id="CHEBI:57945"/>
        <dbReference type="EC" id="1.11.1.26"/>
    </reaction>
</comment>
<dbReference type="InterPro" id="IPR050217">
    <property type="entry name" value="Peroxiredoxin"/>
</dbReference>
<feature type="domain" description="Thioredoxin" evidence="11">
    <location>
        <begin position="10"/>
        <end position="165"/>
    </location>
</feature>
<dbReference type="PROSITE" id="PS51352">
    <property type="entry name" value="THIOREDOXIN_2"/>
    <property type="match status" value="1"/>
</dbReference>
<evidence type="ECO:0000256" key="10">
    <source>
        <dbReference type="ARBA" id="ARBA00047572"/>
    </source>
</evidence>
<dbReference type="EMBL" id="JABXXV010000001">
    <property type="protein sequence ID" value="NVN45315.1"/>
    <property type="molecule type" value="Genomic_DNA"/>
</dbReference>
<evidence type="ECO:0000313" key="12">
    <source>
        <dbReference type="EMBL" id="NVN45315.1"/>
    </source>
</evidence>
<evidence type="ECO:0000256" key="1">
    <source>
        <dbReference type="ARBA" id="ARBA00009796"/>
    </source>
</evidence>
<evidence type="ECO:0000256" key="2">
    <source>
        <dbReference type="ARBA" id="ARBA00011654"/>
    </source>
</evidence>
<evidence type="ECO:0000256" key="9">
    <source>
        <dbReference type="ARBA" id="ARBA00032077"/>
    </source>
</evidence>
<dbReference type="InterPro" id="IPR013766">
    <property type="entry name" value="Thioredoxin_domain"/>
</dbReference>
<proteinExistence type="inferred from homology"/>
<dbReference type="PANTHER" id="PTHR10681:SF121">
    <property type="entry name" value="ALKYL HYDROPEROXIDE REDUCTASE C"/>
    <property type="match status" value="1"/>
</dbReference>
<evidence type="ECO:0000256" key="7">
    <source>
        <dbReference type="ARBA" id="ARBA00023002"/>
    </source>
</evidence>
<dbReference type="NCBIfam" id="NF009668">
    <property type="entry name" value="PRK13189.1"/>
    <property type="match status" value="1"/>
</dbReference>
<reference evidence="12 13" key="1">
    <citation type="submission" date="2020-06" db="EMBL/GenBank/DDBJ databases">
        <title>Synonyms of Asaia species.</title>
        <authorList>
            <person name="Sombolestani A."/>
        </authorList>
    </citation>
    <scope>NUCLEOTIDE SEQUENCE [LARGE SCALE GENOMIC DNA]</scope>
    <source>
        <strain evidence="12 13">LMG 27047</strain>
    </source>
</reference>
<dbReference type="InterPro" id="IPR024706">
    <property type="entry name" value="Peroxiredoxin_AhpC-typ"/>
</dbReference>
<organism evidence="12 13">
    <name type="scientific">Asaia spathodeae</name>
    <dbReference type="NCBI Taxonomy" id="657016"/>
    <lineage>
        <taxon>Bacteria</taxon>
        <taxon>Pseudomonadati</taxon>
        <taxon>Pseudomonadota</taxon>
        <taxon>Alphaproteobacteria</taxon>
        <taxon>Acetobacterales</taxon>
        <taxon>Acetobacteraceae</taxon>
        <taxon>Asaia</taxon>
    </lineage>
</organism>
<evidence type="ECO:0000256" key="6">
    <source>
        <dbReference type="ARBA" id="ARBA00022862"/>
    </source>
</evidence>
<evidence type="ECO:0000256" key="5">
    <source>
        <dbReference type="ARBA" id="ARBA00022559"/>
    </source>
</evidence>
<evidence type="ECO:0000256" key="4">
    <source>
        <dbReference type="ARBA" id="ARBA00017462"/>
    </source>
</evidence>
<protein>
    <recommendedName>
        <fullName evidence="4">Alkyl hydroperoxide reductase C</fullName>
        <ecNumber evidence="3">1.11.1.26</ecNumber>
    </recommendedName>
    <alternativeName>
        <fullName evidence="9">Peroxiredoxin</fullName>
    </alternativeName>
</protein>
<sequence length="211" mass="23069">MQDASPSLPPQLGSKAPNFRARTTQGMMTLGDYRGRWIVLFSHPADFTPVCTSEFVAFAQAQGDFDALGCQLLGLSVDSLPSHLAWLDAIRRELNVTIGFPVIEDPSMTIARAYGMLDQTAENSSTVRSTFIIDPEGIVQAILTYPLSVGRSVSEIMRTLKALQRTAKGGALTPEGWQPGQAVFDPASLTTESVSEQNSPLWFYRLREDEA</sequence>
<comment type="similarity">
    <text evidence="1">Belongs to the peroxiredoxin family. AhpC/Prx1 subfamily.</text>
</comment>
<keyword evidence="7 12" id="KW-0560">Oxidoreductase</keyword>
<dbReference type="PANTHER" id="PTHR10681">
    <property type="entry name" value="THIOREDOXIN PEROXIDASE"/>
    <property type="match status" value="1"/>
</dbReference>
<evidence type="ECO:0000256" key="3">
    <source>
        <dbReference type="ARBA" id="ARBA00013021"/>
    </source>
</evidence>
<dbReference type="InterPro" id="IPR036249">
    <property type="entry name" value="Thioredoxin-like_sf"/>
</dbReference>
<keyword evidence="6" id="KW-0049">Antioxidant</keyword>